<evidence type="ECO:0000313" key="2">
    <source>
        <dbReference type="EMBL" id="CAF1169556.1"/>
    </source>
</evidence>
<keyword evidence="1" id="KW-0732">Signal</keyword>
<evidence type="ECO:0000256" key="1">
    <source>
        <dbReference type="SAM" id="SignalP"/>
    </source>
</evidence>
<reference evidence="2" key="1">
    <citation type="submission" date="2021-02" db="EMBL/GenBank/DDBJ databases">
        <authorList>
            <person name="Nowell W R."/>
        </authorList>
    </citation>
    <scope>NUCLEOTIDE SEQUENCE</scope>
</reference>
<sequence>MKSWYRCLCILFIFILYFRFTTAYPSSSIQEQRSFLLCHLSPVSCKRSLSDTDETENLLKTNINDKLQMCFGLNRPFWFCFDKLLLYGLQHKKNQ</sequence>
<gene>
    <name evidence="2" type="ORF">JXQ802_LOCUS22716</name>
</gene>
<evidence type="ECO:0000313" key="3">
    <source>
        <dbReference type="Proteomes" id="UP000663870"/>
    </source>
</evidence>
<dbReference type="EMBL" id="CAJNOL010000697">
    <property type="protein sequence ID" value="CAF1169556.1"/>
    <property type="molecule type" value="Genomic_DNA"/>
</dbReference>
<feature type="signal peptide" evidence="1">
    <location>
        <begin position="1"/>
        <end position="23"/>
    </location>
</feature>
<keyword evidence="3" id="KW-1185">Reference proteome</keyword>
<protein>
    <submittedName>
        <fullName evidence="2">Uncharacterized protein</fullName>
    </submittedName>
</protein>
<name>A0A814U2L5_9BILA</name>
<dbReference type="Proteomes" id="UP000663870">
    <property type="component" value="Unassembled WGS sequence"/>
</dbReference>
<feature type="chain" id="PRO_5032918979" evidence="1">
    <location>
        <begin position="24"/>
        <end position="95"/>
    </location>
</feature>
<accession>A0A814U2L5</accession>
<comment type="caution">
    <text evidence="2">The sequence shown here is derived from an EMBL/GenBank/DDBJ whole genome shotgun (WGS) entry which is preliminary data.</text>
</comment>
<dbReference type="AlphaFoldDB" id="A0A814U2L5"/>
<organism evidence="2 3">
    <name type="scientific">Rotaria sordida</name>
    <dbReference type="NCBI Taxonomy" id="392033"/>
    <lineage>
        <taxon>Eukaryota</taxon>
        <taxon>Metazoa</taxon>
        <taxon>Spiralia</taxon>
        <taxon>Gnathifera</taxon>
        <taxon>Rotifera</taxon>
        <taxon>Eurotatoria</taxon>
        <taxon>Bdelloidea</taxon>
        <taxon>Philodinida</taxon>
        <taxon>Philodinidae</taxon>
        <taxon>Rotaria</taxon>
    </lineage>
</organism>
<proteinExistence type="predicted"/>